<sequence>MDTVLQDILWQFVVVYIDDINISSKTFEEHLQHLEQVFLRLEQAELKLSPEKCFFFKYEIPFLGHVVSRKGIQTDPEKLWVIKEFPVPKDLMQLRSFITLASYYHKFVKGFSSIAEPLNRLLKKNTPYIWSKDQHDAFEELKTCLMTPPILAYPNFEKPFILYTDASTFALGAILSQKNENNCECVLAYASRMLNKHERNYSIMELECLAVVWSVRHFHQYLHGQKFTVITDHAALRYLMNLSNPVGKLGRWLMILNGYEIEIINRPENFTLTSIH</sequence>
<dbReference type="FunFam" id="3.10.20.370:FF:000001">
    <property type="entry name" value="Retrovirus-related Pol polyprotein from transposon 17.6-like protein"/>
    <property type="match status" value="1"/>
</dbReference>
<dbReference type="InterPro" id="IPR041373">
    <property type="entry name" value="RT_RNaseH"/>
</dbReference>
<dbReference type="EMBL" id="BLAL01000338">
    <property type="protein sequence ID" value="GET04036.1"/>
    <property type="molecule type" value="Genomic_DNA"/>
</dbReference>
<gene>
    <name evidence="8" type="ORF">RCL2_003033800</name>
</gene>
<dbReference type="InterPro" id="IPR043128">
    <property type="entry name" value="Rev_trsase/Diguanyl_cyclase"/>
</dbReference>
<keyword evidence="4" id="KW-0255">Endonuclease</keyword>
<dbReference type="PANTHER" id="PTHR37984:SF5">
    <property type="entry name" value="PROTEIN NYNRIN-LIKE"/>
    <property type="match status" value="1"/>
</dbReference>
<name>A0A8H3MFY8_9GLOM</name>
<reference evidence="8" key="1">
    <citation type="submission" date="2019-10" db="EMBL/GenBank/DDBJ databases">
        <title>Conservation and host-specific expression of non-tandemly repeated heterogenous ribosome RNA gene in arbuscular mycorrhizal fungi.</title>
        <authorList>
            <person name="Maeda T."/>
            <person name="Kobayashi Y."/>
            <person name="Nakagawa T."/>
            <person name="Ezawa T."/>
            <person name="Yamaguchi K."/>
            <person name="Bino T."/>
            <person name="Nishimoto Y."/>
            <person name="Shigenobu S."/>
            <person name="Kawaguchi M."/>
        </authorList>
    </citation>
    <scope>NUCLEOTIDE SEQUENCE</scope>
    <source>
        <strain evidence="8">HR1</strain>
    </source>
</reference>
<dbReference type="Gene3D" id="3.10.20.370">
    <property type="match status" value="1"/>
</dbReference>
<dbReference type="FunFam" id="3.30.70.270:FF:000003">
    <property type="entry name" value="Transposon Ty3-G Gag-Pol polyprotein"/>
    <property type="match status" value="1"/>
</dbReference>
<dbReference type="GO" id="GO:0004519">
    <property type="term" value="F:endonuclease activity"/>
    <property type="evidence" value="ECO:0007669"/>
    <property type="project" value="UniProtKB-KW"/>
</dbReference>
<keyword evidence="2" id="KW-0548">Nucleotidyltransferase</keyword>
<evidence type="ECO:0000256" key="6">
    <source>
        <dbReference type="ARBA" id="ARBA00022918"/>
    </source>
</evidence>
<proteinExistence type="predicted"/>
<dbReference type="GO" id="GO:0016787">
    <property type="term" value="F:hydrolase activity"/>
    <property type="evidence" value="ECO:0007669"/>
    <property type="project" value="UniProtKB-KW"/>
</dbReference>
<comment type="caution">
    <text evidence="8">The sequence shown here is derived from an EMBL/GenBank/DDBJ whole genome shotgun (WGS) entry which is preliminary data.</text>
</comment>
<dbReference type="AlphaFoldDB" id="A0A8H3MFY8"/>
<dbReference type="Gene3D" id="3.30.70.270">
    <property type="match status" value="2"/>
</dbReference>
<protein>
    <submittedName>
        <fullName evidence="8">DDE-type integrase/transposase/recombinase</fullName>
    </submittedName>
</protein>
<dbReference type="PROSITE" id="PS50878">
    <property type="entry name" value="RT_POL"/>
    <property type="match status" value="1"/>
</dbReference>
<dbReference type="Pfam" id="PF00078">
    <property type="entry name" value="RVT_1"/>
    <property type="match status" value="1"/>
</dbReference>
<dbReference type="InterPro" id="IPR000477">
    <property type="entry name" value="RT_dom"/>
</dbReference>
<dbReference type="CDD" id="cd01647">
    <property type="entry name" value="RT_LTR"/>
    <property type="match status" value="1"/>
</dbReference>
<evidence type="ECO:0000259" key="7">
    <source>
        <dbReference type="PROSITE" id="PS50878"/>
    </source>
</evidence>
<dbReference type="Proteomes" id="UP000615446">
    <property type="component" value="Unassembled WGS sequence"/>
</dbReference>
<dbReference type="Pfam" id="PF17917">
    <property type="entry name" value="RT_RNaseH"/>
    <property type="match status" value="1"/>
</dbReference>
<dbReference type="OrthoDB" id="5593162at2759"/>
<keyword evidence="6" id="KW-0695">RNA-directed DNA polymerase</keyword>
<evidence type="ECO:0000256" key="2">
    <source>
        <dbReference type="ARBA" id="ARBA00022695"/>
    </source>
</evidence>
<dbReference type="SUPFAM" id="SSF56672">
    <property type="entry name" value="DNA/RNA polymerases"/>
    <property type="match status" value="1"/>
</dbReference>
<dbReference type="CDD" id="cd09274">
    <property type="entry name" value="RNase_HI_RT_Ty3"/>
    <property type="match status" value="1"/>
</dbReference>
<keyword evidence="1" id="KW-0808">Transferase</keyword>
<keyword evidence="5" id="KW-0378">Hydrolase</keyword>
<evidence type="ECO:0000256" key="5">
    <source>
        <dbReference type="ARBA" id="ARBA00022801"/>
    </source>
</evidence>
<dbReference type="InterPro" id="IPR050951">
    <property type="entry name" value="Retrovirus_Pol_polyprotein"/>
</dbReference>
<keyword evidence="3" id="KW-0540">Nuclease</keyword>
<evidence type="ECO:0000256" key="3">
    <source>
        <dbReference type="ARBA" id="ARBA00022722"/>
    </source>
</evidence>
<evidence type="ECO:0000256" key="4">
    <source>
        <dbReference type="ARBA" id="ARBA00022759"/>
    </source>
</evidence>
<accession>A0A8H3MFY8</accession>
<dbReference type="GO" id="GO:0003964">
    <property type="term" value="F:RNA-directed DNA polymerase activity"/>
    <property type="evidence" value="ECO:0007669"/>
    <property type="project" value="UniProtKB-KW"/>
</dbReference>
<dbReference type="PANTHER" id="PTHR37984">
    <property type="entry name" value="PROTEIN CBG26694"/>
    <property type="match status" value="1"/>
</dbReference>
<organism evidence="8 9">
    <name type="scientific">Rhizophagus clarus</name>
    <dbReference type="NCBI Taxonomy" id="94130"/>
    <lineage>
        <taxon>Eukaryota</taxon>
        <taxon>Fungi</taxon>
        <taxon>Fungi incertae sedis</taxon>
        <taxon>Mucoromycota</taxon>
        <taxon>Glomeromycotina</taxon>
        <taxon>Glomeromycetes</taxon>
        <taxon>Glomerales</taxon>
        <taxon>Glomeraceae</taxon>
        <taxon>Rhizophagus</taxon>
    </lineage>
</organism>
<evidence type="ECO:0000256" key="1">
    <source>
        <dbReference type="ARBA" id="ARBA00022679"/>
    </source>
</evidence>
<evidence type="ECO:0000313" key="9">
    <source>
        <dbReference type="Proteomes" id="UP000615446"/>
    </source>
</evidence>
<dbReference type="FunFam" id="3.30.70.270:FF:000045">
    <property type="entry name" value="Transposon Tf2-7 polyprotein"/>
    <property type="match status" value="1"/>
</dbReference>
<dbReference type="InterPro" id="IPR043502">
    <property type="entry name" value="DNA/RNA_pol_sf"/>
</dbReference>
<evidence type="ECO:0000313" key="8">
    <source>
        <dbReference type="EMBL" id="GET04036.1"/>
    </source>
</evidence>
<feature type="domain" description="Reverse transcriptase" evidence="7">
    <location>
        <begin position="1"/>
        <end position="67"/>
    </location>
</feature>